<dbReference type="OrthoDB" id="630895at2759"/>
<evidence type="ECO:0000313" key="3">
    <source>
        <dbReference type="Proteomes" id="UP000042958"/>
    </source>
</evidence>
<evidence type="ECO:0000313" key="2">
    <source>
        <dbReference type="EMBL" id="CEJ59435.1"/>
    </source>
</evidence>
<protein>
    <recommendedName>
        <fullName evidence="1">N-acetyltransferase domain-containing protein</fullName>
    </recommendedName>
</protein>
<dbReference type="SUPFAM" id="SSF55729">
    <property type="entry name" value="Acyl-CoA N-acyltransferases (Nat)"/>
    <property type="match status" value="1"/>
</dbReference>
<dbReference type="GO" id="GO:0016747">
    <property type="term" value="F:acyltransferase activity, transferring groups other than amino-acyl groups"/>
    <property type="evidence" value="ECO:0007669"/>
    <property type="project" value="InterPro"/>
</dbReference>
<dbReference type="PANTHER" id="PTHR43792">
    <property type="entry name" value="GNAT FAMILY, PUTATIVE (AFU_ORTHOLOGUE AFUA_3G00765)-RELATED-RELATED"/>
    <property type="match status" value="1"/>
</dbReference>
<organism evidence="2 3">
    <name type="scientific">Penicillium brasilianum</name>
    <dbReference type="NCBI Taxonomy" id="104259"/>
    <lineage>
        <taxon>Eukaryota</taxon>
        <taxon>Fungi</taxon>
        <taxon>Dikarya</taxon>
        <taxon>Ascomycota</taxon>
        <taxon>Pezizomycotina</taxon>
        <taxon>Eurotiomycetes</taxon>
        <taxon>Eurotiomycetidae</taxon>
        <taxon>Eurotiales</taxon>
        <taxon>Aspergillaceae</taxon>
        <taxon>Penicillium</taxon>
    </lineage>
</organism>
<dbReference type="InterPro" id="IPR016181">
    <property type="entry name" value="Acyl_CoA_acyltransferase"/>
</dbReference>
<reference evidence="3" key="1">
    <citation type="journal article" date="2015" name="Genome Announc.">
        <title>Draft genome sequence of the fungus Penicillium brasilianum MG11.</title>
        <authorList>
            <person name="Horn F."/>
            <person name="Linde J."/>
            <person name="Mattern D.J."/>
            <person name="Walther G."/>
            <person name="Guthke R."/>
            <person name="Brakhage A.A."/>
            <person name="Valiante V."/>
        </authorList>
    </citation>
    <scope>NUCLEOTIDE SEQUENCE [LARGE SCALE GENOMIC DNA]</scope>
    <source>
        <strain evidence="3">MG11</strain>
    </source>
</reference>
<dbReference type="CDD" id="cd04301">
    <property type="entry name" value="NAT_SF"/>
    <property type="match status" value="1"/>
</dbReference>
<sequence length="246" mass="27461">MTSPSYVGLSEPFAILTPRLIVIPTPIAVHVAPYRALYAALHADAGFCRMGFGESFPVKNWNDDETRDTIETRDIRRSWQKHGLGDFAVGLRPQLRSGGLGASSERGSSSPVSMLRGQEFEQFVGPNGTRLNAIQWVGYSGVRDATTTSLPPQEAGDAPYPDWLEMVEIRYGVAPAFWGKGIAQEASNAIMQWAIREKGVKRFIAETERDNQRSGRLLQKLGYVHSGTNYWKERQEVEWEMVVGQE</sequence>
<dbReference type="PANTHER" id="PTHR43792:SF13">
    <property type="entry name" value="ACETYLTRANSFERASE"/>
    <property type="match status" value="1"/>
</dbReference>
<dbReference type="Gene3D" id="3.40.630.30">
    <property type="match status" value="1"/>
</dbReference>
<gene>
    <name evidence="2" type="ORF">PMG11_08060</name>
</gene>
<dbReference type="AlphaFoldDB" id="A0A0F7TVM6"/>
<dbReference type="PROSITE" id="PS51186">
    <property type="entry name" value="GNAT"/>
    <property type="match status" value="1"/>
</dbReference>
<dbReference type="InterPro" id="IPR051531">
    <property type="entry name" value="N-acetyltransferase"/>
</dbReference>
<keyword evidence="3" id="KW-1185">Reference proteome</keyword>
<dbReference type="Proteomes" id="UP000042958">
    <property type="component" value="Unassembled WGS sequence"/>
</dbReference>
<accession>A0A0F7TVM6</accession>
<proteinExistence type="predicted"/>
<dbReference type="InterPro" id="IPR000182">
    <property type="entry name" value="GNAT_dom"/>
</dbReference>
<feature type="domain" description="N-acetyltransferase" evidence="1">
    <location>
        <begin position="160"/>
        <end position="246"/>
    </location>
</feature>
<dbReference type="Pfam" id="PF13302">
    <property type="entry name" value="Acetyltransf_3"/>
    <property type="match status" value="1"/>
</dbReference>
<dbReference type="EMBL" id="CDHK01000007">
    <property type="protein sequence ID" value="CEJ59435.1"/>
    <property type="molecule type" value="Genomic_DNA"/>
</dbReference>
<evidence type="ECO:0000259" key="1">
    <source>
        <dbReference type="PROSITE" id="PS51186"/>
    </source>
</evidence>
<name>A0A0F7TVM6_PENBI</name>